<reference evidence="1" key="1">
    <citation type="journal article" date="2020" name="New Phytol.">
        <title>Comparative genomics reveals dynamic genome evolution in host specialist ectomycorrhizal fungi.</title>
        <authorList>
            <person name="Lofgren L.A."/>
            <person name="Nguyen N.H."/>
            <person name="Vilgalys R."/>
            <person name="Ruytinx J."/>
            <person name="Liao H.L."/>
            <person name="Branco S."/>
            <person name="Kuo A."/>
            <person name="LaButti K."/>
            <person name="Lipzen A."/>
            <person name="Andreopoulos W."/>
            <person name="Pangilinan J."/>
            <person name="Riley R."/>
            <person name="Hundley H."/>
            <person name="Na H."/>
            <person name="Barry K."/>
            <person name="Grigoriev I.V."/>
            <person name="Stajich J.E."/>
            <person name="Kennedy P.G."/>
        </authorList>
    </citation>
    <scope>NUCLEOTIDE SEQUENCE</scope>
    <source>
        <strain evidence="1">FC423</strain>
    </source>
</reference>
<protein>
    <submittedName>
        <fullName evidence="1">Uncharacterized protein</fullName>
    </submittedName>
</protein>
<organism evidence="1 2">
    <name type="scientific">Suillus discolor</name>
    <dbReference type="NCBI Taxonomy" id="1912936"/>
    <lineage>
        <taxon>Eukaryota</taxon>
        <taxon>Fungi</taxon>
        <taxon>Dikarya</taxon>
        <taxon>Basidiomycota</taxon>
        <taxon>Agaricomycotina</taxon>
        <taxon>Agaricomycetes</taxon>
        <taxon>Agaricomycetidae</taxon>
        <taxon>Boletales</taxon>
        <taxon>Suillineae</taxon>
        <taxon>Suillaceae</taxon>
        <taxon>Suillus</taxon>
    </lineage>
</organism>
<gene>
    <name evidence="1" type="ORF">F5147DRAFT_720328</name>
</gene>
<dbReference type="OrthoDB" id="2690695at2759"/>
<sequence length="60" mass="6567">ASDEGIHLGRVIFELCPLGHQLRPTALNELAQALQTRFDQHGSIDDLDTSIQLGREAVSL</sequence>
<dbReference type="AlphaFoldDB" id="A0A9P7EXK7"/>
<name>A0A9P7EXK7_9AGAM</name>
<dbReference type="EMBL" id="JABBWM010000082">
    <property type="protein sequence ID" value="KAG2093884.1"/>
    <property type="molecule type" value="Genomic_DNA"/>
</dbReference>
<proteinExistence type="predicted"/>
<feature type="non-terminal residue" evidence="1">
    <location>
        <position position="1"/>
    </location>
</feature>
<evidence type="ECO:0000313" key="2">
    <source>
        <dbReference type="Proteomes" id="UP000823399"/>
    </source>
</evidence>
<dbReference type="GeneID" id="64701071"/>
<comment type="caution">
    <text evidence="1">The sequence shown here is derived from an EMBL/GenBank/DDBJ whole genome shotgun (WGS) entry which is preliminary data.</text>
</comment>
<dbReference type="RefSeq" id="XP_041287329.1">
    <property type="nucleotide sequence ID" value="XM_041438812.1"/>
</dbReference>
<evidence type="ECO:0000313" key="1">
    <source>
        <dbReference type="EMBL" id="KAG2093884.1"/>
    </source>
</evidence>
<dbReference type="Proteomes" id="UP000823399">
    <property type="component" value="Unassembled WGS sequence"/>
</dbReference>
<feature type="non-terminal residue" evidence="1">
    <location>
        <position position="60"/>
    </location>
</feature>
<accession>A0A9P7EXK7</accession>
<keyword evidence="2" id="KW-1185">Reference proteome</keyword>